<organism evidence="7 8">
    <name type="scientific">Neorhizobium galegae bv. orientalis str. HAMBI 540</name>
    <dbReference type="NCBI Taxonomy" id="1028800"/>
    <lineage>
        <taxon>Bacteria</taxon>
        <taxon>Pseudomonadati</taxon>
        <taxon>Pseudomonadota</taxon>
        <taxon>Alphaproteobacteria</taxon>
        <taxon>Hyphomicrobiales</taxon>
        <taxon>Rhizobiaceae</taxon>
        <taxon>Rhizobium/Agrobacterium group</taxon>
        <taxon>Neorhizobium</taxon>
    </lineage>
</organism>
<dbReference type="InterPro" id="IPR007324">
    <property type="entry name" value="Sugar-bd_dom_put"/>
</dbReference>
<dbReference type="InterPro" id="IPR007630">
    <property type="entry name" value="RNA_pol_sigma70_r4"/>
</dbReference>
<dbReference type="OrthoDB" id="9808171at2"/>
<evidence type="ECO:0000256" key="1">
    <source>
        <dbReference type="ARBA" id="ARBA00010466"/>
    </source>
</evidence>
<dbReference type="InterPro" id="IPR036388">
    <property type="entry name" value="WH-like_DNA-bd_sf"/>
</dbReference>
<keyword evidence="8" id="KW-1185">Reference proteome</keyword>
<dbReference type="GO" id="GO:0006352">
    <property type="term" value="P:DNA-templated transcription initiation"/>
    <property type="evidence" value="ECO:0007669"/>
    <property type="project" value="InterPro"/>
</dbReference>
<evidence type="ECO:0000256" key="2">
    <source>
        <dbReference type="ARBA" id="ARBA00023015"/>
    </source>
</evidence>
<comment type="similarity">
    <text evidence="1">Belongs to the SorC transcriptional regulatory family.</text>
</comment>
<dbReference type="KEGG" id="ngg:RG540_CH41580"/>
<accession>A0A068SWZ4</accession>
<evidence type="ECO:0000259" key="5">
    <source>
        <dbReference type="Pfam" id="PF04198"/>
    </source>
</evidence>
<sequence length="312" mass="34422">MEYRELMVRAAWLYHVESLTQQQIAERMNITRRRVNEILSEALEAGVVRISFDSVLAESVELEAKLRKRFGLQDAVVVLTPTEPALLHSVLGRGAAGFLGRLIQTQKPASIGVGWGSTLRETIQHIPSLNEPQIKVRSMMGGLTQGSEINTFEIVRGFAQVLNAQCRYFVAPIYAESPESRDAIISQAVFQRTFKQICEVDVAYLSVGDVSQQSLQVRYGLPEGMTEQILRQAGAVGDLMGRYLDAAGKEIDHPLNRQVLAPEMEDFRRIGCRIVASGGPHKHKILQAVAQNGLINVLITDADSAKAMLAAK</sequence>
<dbReference type="Proteomes" id="UP000028181">
    <property type="component" value="Chromosome I"/>
</dbReference>
<dbReference type="GeneID" id="24257625"/>
<dbReference type="PANTHER" id="PTHR34294:SF1">
    <property type="entry name" value="TRANSCRIPTIONAL REGULATOR LSRR"/>
    <property type="match status" value="1"/>
</dbReference>
<feature type="domain" description="Sugar-binding" evidence="5">
    <location>
        <begin position="57"/>
        <end position="310"/>
    </location>
</feature>
<reference evidence="8" key="1">
    <citation type="journal article" date="2014" name="BMC Genomics">
        <title>Genome sequencing of two Neorhizobium galegae strains reveals a noeT gene responsible for the unusual acetylation of the nodulation factors.</title>
        <authorList>
            <person name="Osterman J."/>
            <person name="Marsh J."/>
            <person name="Laine P.K."/>
            <person name="Zeng Z."/>
            <person name="Alatalo E."/>
            <person name="Sullivan J.T."/>
            <person name="Young J.P."/>
            <person name="Thomas-Oates J."/>
            <person name="Paulin L."/>
            <person name="Lindstrom K."/>
        </authorList>
    </citation>
    <scope>NUCLEOTIDE SEQUENCE [LARGE SCALE GENOMIC DNA]</scope>
    <source>
        <strain evidence="8">HAMBI 540</strain>
    </source>
</reference>
<dbReference type="GO" id="GO:0030246">
    <property type="term" value="F:carbohydrate binding"/>
    <property type="evidence" value="ECO:0007669"/>
    <property type="project" value="InterPro"/>
</dbReference>
<dbReference type="InterPro" id="IPR037171">
    <property type="entry name" value="NagB/RpiA_transferase-like"/>
</dbReference>
<keyword evidence="3" id="KW-0238">DNA-binding</keyword>
<dbReference type="InterPro" id="IPR051054">
    <property type="entry name" value="SorC_transcr_regulators"/>
</dbReference>
<gene>
    <name evidence="7" type="ORF">RG540_CH41580</name>
</gene>
<dbReference type="SUPFAM" id="SSF100950">
    <property type="entry name" value="NagB/RpiA/CoA transferase-like"/>
    <property type="match status" value="1"/>
</dbReference>
<protein>
    <submittedName>
        <fullName evidence="7">Ery operon repressor</fullName>
    </submittedName>
</protein>
<evidence type="ECO:0000256" key="3">
    <source>
        <dbReference type="ARBA" id="ARBA00023125"/>
    </source>
</evidence>
<name>A0A068SWZ4_NEOGA</name>
<dbReference type="Gene3D" id="1.10.10.10">
    <property type="entry name" value="Winged helix-like DNA-binding domain superfamily/Winged helix DNA-binding domain"/>
    <property type="match status" value="1"/>
</dbReference>
<dbReference type="Gene3D" id="3.40.50.1360">
    <property type="match status" value="1"/>
</dbReference>
<dbReference type="Pfam" id="PF04198">
    <property type="entry name" value="Sugar-bind"/>
    <property type="match status" value="1"/>
</dbReference>
<dbReference type="eggNOG" id="COG2390">
    <property type="taxonomic scope" value="Bacteria"/>
</dbReference>
<dbReference type="GO" id="GO:0003677">
    <property type="term" value="F:DNA binding"/>
    <property type="evidence" value="ECO:0007669"/>
    <property type="project" value="UniProtKB-KW"/>
</dbReference>
<keyword evidence="2" id="KW-0805">Transcription regulation</keyword>
<proteinExistence type="inferred from homology"/>
<dbReference type="RefSeq" id="WP_038591844.1">
    <property type="nucleotide sequence ID" value="NZ_HG938353.1"/>
</dbReference>
<keyword evidence="4" id="KW-0804">Transcription</keyword>
<evidence type="ECO:0000256" key="4">
    <source>
        <dbReference type="ARBA" id="ARBA00023163"/>
    </source>
</evidence>
<dbReference type="PATRIC" id="fig|1028800.3.peg.4213"/>
<dbReference type="HOGENOM" id="CLU_054506_0_1_5"/>
<evidence type="ECO:0000313" key="7">
    <source>
        <dbReference type="EMBL" id="CDN50301.1"/>
    </source>
</evidence>
<dbReference type="InterPro" id="IPR013324">
    <property type="entry name" value="RNA_pol_sigma_r3/r4-like"/>
</dbReference>
<dbReference type="PANTHER" id="PTHR34294">
    <property type="entry name" value="TRANSCRIPTIONAL REGULATOR-RELATED"/>
    <property type="match status" value="1"/>
</dbReference>
<dbReference type="SUPFAM" id="SSF88659">
    <property type="entry name" value="Sigma3 and sigma4 domains of RNA polymerase sigma factors"/>
    <property type="match status" value="1"/>
</dbReference>
<dbReference type="EMBL" id="HG938353">
    <property type="protein sequence ID" value="CDN50301.1"/>
    <property type="molecule type" value="Genomic_DNA"/>
</dbReference>
<feature type="domain" description="RNA polymerase sigma-70 region 4" evidence="6">
    <location>
        <begin position="13"/>
        <end position="44"/>
    </location>
</feature>
<evidence type="ECO:0000259" key="6">
    <source>
        <dbReference type="Pfam" id="PF04545"/>
    </source>
</evidence>
<dbReference type="GO" id="GO:0003700">
    <property type="term" value="F:DNA-binding transcription factor activity"/>
    <property type="evidence" value="ECO:0007669"/>
    <property type="project" value="InterPro"/>
</dbReference>
<dbReference type="AlphaFoldDB" id="A0A068SWZ4"/>
<evidence type="ECO:0000313" key="8">
    <source>
        <dbReference type="Proteomes" id="UP000028181"/>
    </source>
</evidence>
<dbReference type="Pfam" id="PF04545">
    <property type="entry name" value="Sigma70_r4"/>
    <property type="match status" value="1"/>
</dbReference>